<proteinExistence type="predicted"/>
<dbReference type="PANTHER" id="PTHR33525:SF3">
    <property type="entry name" value="RIBONUCLEASE Y"/>
    <property type="match status" value="1"/>
</dbReference>
<dbReference type="NCBIfam" id="TIGR00277">
    <property type="entry name" value="HDIG"/>
    <property type="match status" value="1"/>
</dbReference>
<dbReference type="SUPFAM" id="SSF109604">
    <property type="entry name" value="HD-domain/PDEase-like"/>
    <property type="match status" value="1"/>
</dbReference>
<dbReference type="CDD" id="cd00077">
    <property type="entry name" value="HDc"/>
    <property type="match status" value="1"/>
</dbReference>
<dbReference type="PANTHER" id="PTHR33525">
    <property type="match status" value="1"/>
</dbReference>
<dbReference type="InterPro" id="IPR052340">
    <property type="entry name" value="RNase_Y/CdgJ"/>
</dbReference>
<dbReference type="KEGG" id="har:HEAR0587"/>
<accession>A4G2Q1</accession>
<evidence type="ECO:0000313" key="3">
    <source>
        <dbReference type="Proteomes" id="UP000006697"/>
    </source>
</evidence>
<gene>
    <name evidence="2" type="ordered locus">HEAR0587</name>
</gene>
<dbReference type="InterPro" id="IPR006675">
    <property type="entry name" value="HDIG_dom"/>
</dbReference>
<protein>
    <submittedName>
        <fullName evidence="2">Signal transduction protein</fullName>
    </submittedName>
</protein>
<organism evidence="2 3">
    <name type="scientific">Herminiimonas arsenicoxydans</name>
    <dbReference type="NCBI Taxonomy" id="204773"/>
    <lineage>
        <taxon>Bacteria</taxon>
        <taxon>Pseudomonadati</taxon>
        <taxon>Pseudomonadota</taxon>
        <taxon>Betaproteobacteria</taxon>
        <taxon>Burkholderiales</taxon>
        <taxon>Oxalobacteraceae</taxon>
        <taxon>Herminiimonas</taxon>
    </lineage>
</organism>
<sequence length="279" mass="30836">MHFQRVLDQIRDLPALPAIVQDLMKSIGPDDDDINIITRKVMLDQALAAKTLRFANSSFYGVQAKVTTIQQAITLIGVDSVRHVVTANALTGYFPSSSSAGLNFIAIWRHAIATAVCARVLARHLHVNQDYAFTAGLLHDIGRLLLITYFRREYDTVIAYRKLHDCQWLDAEQAIMGIDHAMAGEALAGHWNFSDTIRHAIAGHHKPEGQKSNSLASIVHIANAIVHALDLSGQEDDLVPPVSSGAWEGLGLSEEVYLQVFHETELQFDEVSRVLLAEK</sequence>
<dbReference type="InterPro" id="IPR003607">
    <property type="entry name" value="HD/PDEase_dom"/>
</dbReference>
<dbReference type="InterPro" id="IPR013976">
    <property type="entry name" value="HDOD"/>
</dbReference>
<dbReference type="Proteomes" id="UP000006697">
    <property type="component" value="Chromosome"/>
</dbReference>
<dbReference type="eggNOG" id="COG1639">
    <property type="taxonomic scope" value="Bacteria"/>
</dbReference>
<reference evidence="2 3" key="1">
    <citation type="journal article" date="2007" name="PLoS Genet.">
        <title>A tale of two oxidation states: bacterial colonization of arsenic-rich environments.</title>
        <authorList>
            <person name="Muller D."/>
            <person name="Medigue C."/>
            <person name="Koechler S."/>
            <person name="Barbe V."/>
            <person name="Barakat M."/>
            <person name="Talla E."/>
            <person name="Bonnefoy V."/>
            <person name="Krin E."/>
            <person name="Arsene-Ploetze F."/>
            <person name="Carapito C."/>
            <person name="Chandler M."/>
            <person name="Cournoyer B."/>
            <person name="Cruveiller S."/>
            <person name="Dossat C."/>
            <person name="Duval S."/>
            <person name="Heymann M."/>
            <person name="Leize E."/>
            <person name="Lieutaud A."/>
            <person name="Lievremont D."/>
            <person name="Makita Y."/>
            <person name="Mangenot S."/>
            <person name="Nitschke W."/>
            <person name="Ortet P."/>
            <person name="Perdrial N."/>
            <person name="Schoepp B."/>
            <person name="Siguier N."/>
            <person name="Simeonova D.D."/>
            <person name="Rouy Z."/>
            <person name="Segurens B."/>
            <person name="Turlin E."/>
            <person name="Vallenet D."/>
            <person name="Van Dorsselaer A."/>
            <person name="Weiss S."/>
            <person name="Weissenbach J."/>
            <person name="Lett M.C."/>
            <person name="Danchin A."/>
            <person name="Bertin P.N."/>
        </authorList>
    </citation>
    <scope>NUCLEOTIDE SEQUENCE [LARGE SCALE GENOMIC DNA]</scope>
    <source>
        <strain evidence="3">ULPAs1</strain>
    </source>
</reference>
<feature type="domain" description="HDOD" evidence="1">
    <location>
        <begin position="13"/>
        <end position="207"/>
    </location>
</feature>
<dbReference type="Gene3D" id="1.10.3210.10">
    <property type="entry name" value="Hypothetical protein af1432"/>
    <property type="match status" value="1"/>
</dbReference>
<keyword evidence="3" id="KW-1185">Reference proteome</keyword>
<dbReference type="Pfam" id="PF08668">
    <property type="entry name" value="HDOD"/>
    <property type="match status" value="1"/>
</dbReference>
<dbReference type="PROSITE" id="PS51833">
    <property type="entry name" value="HDOD"/>
    <property type="match status" value="1"/>
</dbReference>
<evidence type="ECO:0000259" key="1">
    <source>
        <dbReference type="PROSITE" id="PS51833"/>
    </source>
</evidence>
<evidence type="ECO:0000313" key="2">
    <source>
        <dbReference type="EMBL" id="CAL60788.2"/>
    </source>
</evidence>
<dbReference type="STRING" id="204773.HEAR0587"/>
<name>A4G2Q1_HERAR</name>
<dbReference type="AlphaFoldDB" id="A4G2Q1"/>
<dbReference type="HOGENOM" id="CLU_048246_4_2_4"/>
<dbReference type="EMBL" id="CU207211">
    <property type="protein sequence ID" value="CAL60788.2"/>
    <property type="molecule type" value="Genomic_DNA"/>
</dbReference>